<evidence type="ECO:0000313" key="2">
    <source>
        <dbReference type="EMBL" id="GCB82503.1"/>
    </source>
</evidence>
<comment type="caution">
    <text evidence="2">The sequence shown here is derived from an EMBL/GenBank/DDBJ whole genome shotgun (WGS) entry which is preliminary data.</text>
</comment>
<evidence type="ECO:0000256" key="1">
    <source>
        <dbReference type="SAM" id="Coils"/>
    </source>
</evidence>
<dbReference type="STRING" id="75743.A0A401QAT8"/>
<keyword evidence="3" id="KW-1185">Reference proteome</keyword>
<accession>A0A401QAT8</accession>
<gene>
    <name evidence="2" type="ORF">scyTo_0021629</name>
</gene>
<proteinExistence type="predicted"/>
<dbReference type="Proteomes" id="UP000288216">
    <property type="component" value="Unassembled WGS sequence"/>
</dbReference>
<evidence type="ECO:0000313" key="3">
    <source>
        <dbReference type="Proteomes" id="UP000288216"/>
    </source>
</evidence>
<dbReference type="OrthoDB" id="6288856at2759"/>
<protein>
    <submittedName>
        <fullName evidence="2">Uncharacterized protein</fullName>
    </submittedName>
</protein>
<sequence length="56" mass="6377">IEAALSRIPGSTGRMTLQARLEKEALEDRLEKINRDLGSIRMTLKRFHVLRTSANL</sequence>
<feature type="non-terminal residue" evidence="2">
    <location>
        <position position="1"/>
    </location>
</feature>
<feature type="coiled-coil region" evidence="1">
    <location>
        <begin position="16"/>
        <end position="43"/>
    </location>
</feature>
<keyword evidence="1" id="KW-0175">Coiled coil</keyword>
<dbReference type="AlphaFoldDB" id="A0A401QAT8"/>
<dbReference type="EMBL" id="BFAA01019502">
    <property type="protein sequence ID" value="GCB82503.1"/>
    <property type="molecule type" value="Genomic_DNA"/>
</dbReference>
<dbReference type="GO" id="GO:0005814">
    <property type="term" value="C:centriole"/>
    <property type="evidence" value="ECO:0007669"/>
    <property type="project" value="TreeGrafter"/>
</dbReference>
<name>A0A401QAT8_SCYTO</name>
<dbReference type="PANTHER" id="PTHR14926:SF1">
    <property type="entry name" value="M-PHASE PHOSPHOPROTEIN 9"/>
    <property type="match status" value="1"/>
</dbReference>
<dbReference type="PANTHER" id="PTHR14926">
    <property type="entry name" value="M-PHASE PHOSPHOPROTEIN 9"/>
    <property type="match status" value="1"/>
</dbReference>
<reference evidence="2 3" key="1">
    <citation type="journal article" date="2018" name="Nat. Ecol. Evol.">
        <title>Shark genomes provide insights into elasmobranch evolution and the origin of vertebrates.</title>
        <authorList>
            <person name="Hara Y"/>
            <person name="Yamaguchi K"/>
            <person name="Onimaru K"/>
            <person name="Kadota M"/>
            <person name="Koyanagi M"/>
            <person name="Keeley SD"/>
            <person name="Tatsumi K"/>
            <person name="Tanaka K"/>
            <person name="Motone F"/>
            <person name="Kageyama Y"/>
            <person name="Nozu R"/>
            <person name="Adachi N"/>
            <person name="Nishimura O"/>
            <person name="Nakagawa R"/>
            <person name="Tanegashima C"/>
            <person name="Kiyatake I"/>
            <person name="Matsumoto R"/>
            <person name="Murakumo K"/>
            <person name="Nishida K"/>
            <person name="Terakita A"/>
            <person name="Kuratani S"/>
            <person name="Sato K"/>
            <person name="Hyodo S Kuraku.S."/>
        </authorList>
    </citation>
    <scope>NUCLEOTIDE SEQUENCE [LARGE SCALE GENOMIC DNA]</scope>
</reference>
<organism evidence="2 3">
    <name type="scientific">Scyliorhinus torazame</name>
    <name type="common">Cloudy catshark</name>
    <name type="synonym">Catulus torazame</name>
    <dbReference type="NCBI Taxonomy" id="75743"/>
    <lineage>
        <taxon>Eukaryota</taxon>
        <taxon>Metazoa</taxon>
        <taxon>Chordata</taxon>
        <taxon>Craniata</taxon>
        <taxon>Vertebrata</taxon>
        <taxon>Chondrichthyes</taxon>
        <taxon>Elasmobranchii</taxon>
        <taxon>Galeomorphii</taxon>
        <taxon>Galeoidea</taxon>
        <taxon>Carcharhiniformes</taxon>
        <taxon>Scyliorhinidae</taxon>
        <taxon>Scyliorhinus</taxon>
    </lineage>
</organism>
<dbReference type="InterPro" id="IPR026636">
    <property type="entry name" value="MPHOSPH9"/>
</dbReference>